<name>A0AAV9AIY3_ACOGR</name>
<organism evidence="1 2">
    <name type="scientific">Acorus gramineus</name>
    <name type="common">Dwarf sweet flag</name>
    <dbReference type="NCBI Taxonomy" id="55184"/>
    <lineage>
        <taxon>Eukaryota</taxon>
        <taxon>Viridiplantae</taxon>
        <taxon>Streptophyta</taxon>
        <taxon>Embryophyta</taxon>
        <taxon>Tracheophyta</taxon>
        <taxon>Spermatophyta</taxon>
        <taxon>Magnoliopsida</taxon>
        <taxon>Liliopsida</taxon>
        <taxon>Acoraceae</taxon>
        <taxon>Acorus</taxon>
    </lineage>
</organism>
<gene>
    <name evidence="1" type="ORF">QJS04_geneDACA011874</name>
</gene>
<evidence type="ECO:0000313" key="2">
    <source>
        <dbReference type="Proteomes" id="UP001179952"/>
    </source>
</evidence>
<sequence>MEKMGEDRRVEVRIGDVVMGMDGRRWRRWVRIGGWRCGLVTWLWKDGCSVG</sequence>
<reference evidence="1" key="1">
    <citation type="journal article" date="2023" name="Nat. Commun.">
        <title>Diploid and tetraploid genomes of Acorus and the evolution of monocots.</title>
        <authorList>
            <person name="Ma L."/>
            <person name="Liu K.W."/>
            <person name="Li Z."/>
            <person name="Hsiao Y.Y."/>
            <person name="Qi Y."/>
            <person name="Fu T."/>
            <person name="Tang G.D."/>
            <person name="Zhang D."/>
            <person name="Sun W.H."/>
            <person name="Liu D.K."/>
            <person name="Li Y."/>
            <person name="Chen G.Z."/>
            <person name="Liu X.D."/>
            <person name="Liao X.Y."/>
            <person name="Jiang Y.T."/>
            <person name="Yu X."/>
            <person name="Hao Y."/>
            <person name="Huang J."/>
            <person name="Zhao X.W."/>
            <person name="Ke S."/>
            <person name="Chen Y.Y."/>
            <person name="Wu W.L."/>
            <person name="Hsu J.L."/>
            <person name="Lin Y.F."/>
            <person name="Huang M.D."/>
            <person name="Li C.Y."/>
            <person name="Huang L."/>
            <person name="Wang Z.W."/>
            <person name="Zhao X."/>
            <person name="Zhong W.Y."/>
            <person name="Peng D.H."/>
            <person name="Ahmad S."/>
            <person name="Lan S."/>
            <person name="Zhang J.S."/>
            <person name="Tsai W.C."/>
            <person name="Van de Peer Y."/>
            <person name="Liu Z.J."/>
        </authorList>
    </citation>
    <scope>NUCLEOTIDE SEQUENCE</scope>
    <source>
        <strain evidence="1">SCP</strain>
    </source>
</reference>
<proteinExistence type="predicted"/>
<comment type="caution">
    <text evidence="1">The sequence shown here is derived from an EMBL/GenBank/DDBJ whole genome shotgun (WGS) entry which is preliminary data.</text>
</comment>
<keyword evidence="2" id="KW-1185">Reference proteome</keyword>
<dbReference type="EMBL" id="JAUJYN010000009">
    <property type="protein sequence ID" value="KAK1263935.1"/>
    <property type="molecule type" value="Genomic_DNA"/>
</dbReference>
<dbReference type="AlphaFoldDB" id="A0AAV9AIY3"/>
<protein>
    <submittedName>
        <fullName evidence="1">Uncharacterized protein</fullName>
    </submittedName>
</protein>
<dbReference type="Proteomes" id="UP001179952">
    <property type="component" value="Unassembled WGS sequence"/>
</dbReference>
<reference evidence="1" key="2">
    <citation type="submission" date="2023-06" db="EMBL/GenBank/DDBJ databases">
        <authorList>
            <person name="Ma L."/>
            <person name="Liu K.-W."/>
            <person name="Li Z."/>
            <person name="Hsiao Y.-Y."/>
            <person name="Qi Y."/>
            <person name="Fu T."/>
            <person name="Tang G."/>
            <person name="Zhang D."/>
            <person name="Sun W.-H."/>
            <person name="Liu D.-K."/>
            <person name="Li Y."/>
            <person name="Chen G.-Z."/>
            <person name="Liu X.-D."/>
            <person name="Liao X.-Y."/>
            <person name="Jiang Y.-T."/>
            <person name="Yu X."/>
            <person name="Hao Y."/>
            <person name="Huang J."/>
            <person name="Zhao X.-W."/>
            <person name="Ke S."/>
            <person name="Chen Y.-Y."/>
            <person name="Wu W.-L."/>
            <person name="Hsu J.-L."/>
            <person name="Lin Y.-F."/>
            <person name="Huang M.-D."/>
            <person name="Li C.-Y."/>
            <person name="Huang L."/>
            <person name="Wang Z.-W."/>
            <person name="Zhao X."/>
            <person name="Zhong W.-Y."/>
            <person name="Peng D.-H."/>
            <person name="Ahmad S."/>
            <person name="Lan S."/>
            <person name="Zhang J.-S."/>
            <person name="Tsai W.-C."/>
            <person name="Van De Peer Y."/>
            <person name="Liu Z.-J."/>
        </authorList>
    </citation>
    <scope>NUCLEOTIDE SEQUENCE</scope>
    <source>
        <strain evidence="1">SCP</strain>
        <tissue evidence="1">Leaves</tissue>
    </source>
</reference>
<evidence type="ECO:0000313" key="1">
    <source>
        <dbReference type="EMBL" id="KAK1263935.1"/>
    </source>
</evidence>
<accession>A0AAV9AIY3</accession>